<keyword evidence="2" id="KW-1185">Reference proteome</keyword>
<evidence type="ECO:0000313" key="2">
    <source>
        <dbReference type="Proteomes" id="UP001168821"/>
    </source>
</evidence>
<dbReference type="Proteomes" id="UP001168821">
    <property type="component" value="Unassembled WGS sequence"/>
</dbReference>
<organism evidence="1 2">
    <name type="scientific">Zophobas morio</name>
    <dbReference type="NCBI Taxonomy" id="2755281"/>
    <lineage>
        <taxon>Eukaryota</taxon>
        <taxon>Metazoa</taxon>
        <taxon>Ecdysozoa</taxon>
        <taxon>Arthropoda</taxon>
        <taxon>Hexapoda</taxon>
        <taxon>Insecta</taxon>
        <taxon>Pterygota</taxon>
        <taxon>Neoptera</taxon>
        <taxon>Endopterygota</taxon>
        <taxon>Coleoptera</taxon>
        <taxon>Polyphaga</taxon>
        <taxon>Cucujiformia</taxon>
        <taxon>Tenebrionidae</taxon>
        <taxon>Zophobas</taxon>
    </lineage>
</organism>
<sequence>MHDAAFPLDPLRALRKPKLAGTLPLTFFVVANCYTKIGVERADTVKYSRAGRRGRWCCSIVERHLSRRRTPRLLSMIPFGVVLCQFH</sequence>
<dbReference type="EMBL" id="JALNTZ010000004">
    <property type="protein sequence ID" value="KAJ3653565.1"/>
    <property type="molecule type" value="Genomic_DNA"/>
</dbReference>
<comment type="caution">
    <text evidence="1">The sequence shown here is derived from an EMBL/GenBank/DDBJ whole genome shotgun (WGS) entry which is preliminary data.</text>
</comment>
<reference evidence="1" key="1">
    <citation type="journal article" date="2023" name="G3 (Bethesda)">
        <title>Whole genome assemblies of Zophobas morio and Tenebrio molitor.</title>
        <authorList>
            <person name="Kaur S."/>
            <person name="Stinson S.A."/>
            <person name="diCenzo G.C."/>
        </authorList>
    </citation>
    <scope>NUCLEOTIDE SEQUENCE</scope>
    <source>
        <strain evidence="1">QUZm001</strain>
    </source>
</reference>
<accession>A0AA38IBV9</accession>
<protein>
    <submittedName>
        <fullName evidence="1">Uncharacterized protein</fullName>
    </submittedName>
</protein>
<evidence type="ECO:0000313" key="1">
    <source>
        <dbReference type="EMBL" id="KAJ3653565.1"/>
    </source>
</evidence>
<name>A0AA38IBV9_9CUCU</name>
<gene>
    <name evidence="1" type="ORF">Zmor_012808</name>
</gene>
<dbReference type="AlphaFoldDB" id="A0AA38IBV9"/>
<proteinExistence type="predicted"/>